<evidence type="ECO:0000256" key="2">
    <source>
        <dbReference type="SAM" id="MobiDB-lite"/>
    </source>
</evidence>
<sequence length="1925" mass="226571">MTLVESSIDVGRISSFLDLSSDFITHLASKENVTLLLSGILQKATEFDELKKSKIILEVNYEQETHSANVRLQSIRNELETSLEENKQLKERSLTYKTTNEKLETEVASLKSNNTDLKEHVYGLESRNRVLENEKRDVIDVLERKTQETLRQEEEYQNLTERYGKLRKEMSIIESENQELKDKEITWKFKEQTSQQELEILKKNIEWLNKELEEKVEEFSEYRKDKSSQISTLQLELENTIAASTIHEKSANTSKDQLEKVSNKLEETLLKLKEYQDKIVEQEESFRNEMDIQHRLMELLEENSKNSKQRIAELEEQLDQNCTKEGHEALKWMNIAEKEKNRADVAELQLEDLELQVEKLQAELVVLHDQLSNKINKNGEIPLGVGLLSPSTQSANKLKKSGMSLTKLYSEYITTKEQLESEKKHNERIQNNLNDLLSDLENRAPQIREQYQELSRLQVEMADISEMLQQCNELKEKFEYENKTLKIHIKDLEKEKQIYLEQTRDLSRQIQCLLYEMEIQNYRGVIITQEERDAIKKMSESNLDELSDTQLLISERLTLFKDIKTLQEQNQNLLKVTRELGARMEKEELENREKLENLQSVAVTEANKVIEDMKEEIKKLKIKMDSYIRERDMFRRMLVYNGQTDPLDSEDLKQDQSDSISAIKSQNALRELQIQFDEYRNEASINNKTLSQQLRDTTNHNSNLQIQLAKMTSQLELFSERYNMLNENIDILKNERDNVSLRNQQMQETVAKQDLRLFHLSEEVIELKSTINNLKTEATNLKAEKELWKNIETRLINDNENLTIEKNRLNKLLSDLQSILNEKERIETESRRRLTEQNELIEKELQQARRKAIEENEEYKKLVMRKEHEFLEYQSKINNLTTKYSETHENLIIAQTTQQNLQSKVDELSILLKSTEEKLLVYQKDAFKTSEDTSCSKEQELEIEITNLRSSLDIAKAEAVQAKKNADQMKLISLAAEEALQDMNNIHDEYKIAVEKSLENKENNIKELEQKIEIISKELKTTKEELLQLHTSQNEQHENFENQKNELVTKIEKLKEIEESSIKAQNDYQEDLRKQFQIAQEARLSYERELIAHAEARNSLQLLRQENFDMKAEILSLNKDNESFKFQLSASENSWKVLKENYEKELHDIKTRCDELVQQNNLLHTQFENISLQASKLHKVTNENDTFNTHDSNNSMEPNKSIEDLKEVIKFLRREKEIVDCQYELSIQENKRIKQELQKTLKSLDDTRSTLSSERQQRNDLINSESQHQDLMSKINELNILRESNTILRTENKINTQRLKELEDSVQNLTSQIQPLEDQLRVLQAEHEVKESQLKLTQEDNEKWKNRVQQILQKHGQIDIEEFKNLKNKLVLFETENTKILQEYQNAKEEIDKLNLQNTNLANAWKTKYDRLLSQSKEKIQANRLQITQKTQELEVKVKLEEELKKEIALLQETISKERESNQEKDKIKLENTVTSLENEKIQWETEKKNLNKLQEEIKEKEKIFTEKIAELEKVKENSEQETKKLKAKALSFFREKNAALEELKKVRTQLSELQNTDQIPKSSNMDEFIEKKIQERLSELQKDKENEIELRVNNRIKEIQKNFENEKIEILENAKLNKKINENLNQHNIDSIIDDRLKEEKEKLKKEYEQVLLTKETELKKIHEEKLKASLEQAKKNTTPTLRAGPIKEQIEKVVSKRLSIELSKVQTEWENETQTKIKDALEKQELELKNKYTQDVENLKKENEMRNKLKLSKAEKQISNLKNKILLLESKKTELLEDSTKLDDSEKEHIETESDIPSSIKHFDDKNEETALSKNLKKQTEEKQEDIPIKTDIPLELETVTNTSINKETADTQTTSKTPTKVPHNQLTSHPKTHSKTLSATAPRFIPTKRIRENSPITTGSLPLNLRKRKVNEDTRSVNKKST</sequence>
<feature type="compositionally biased region" description="Basic and acidic residues" evidence="2">
    <location>
        <begin position="1780"/>
        <end position="1794"/>
    </location>
</feature>
<dbReference type="VEuPathDB" id="FungiDB:T551_02690"/>
<feature type="coiled-coil region" evidence="1">
    <location>
        <begin position="1292"/>
        <end position="1404"/>
    </location>
</feature>
<dbReference type="STRING" id="1408657.A0A0W4ZIR2"/>
<feature type="compositionally biased region" description="Basic and acidic residues" evidence="2">
    <location>
        <begin position="1820"/>
        <end position="1831"/>
    </location>
</feature>
<gene>
    <name evidence="4" type="ORF">T551_02690</name>
</gene>
<dbReference type="eggNOG" id="KOG4674">
    <property type="taxonomic scope" value="Eukaryota"/>
</dbReference>
<feature type="coiled-coil region" evidence="1">
    <location>
        <begin position="1724"/>
        <end position="1780"/>
    </location>
</feature>
<proteinExistence type="predicted"/>
<evidence type="ECO:0000313" key="5">
    <source>
        <dbReference type="Proteomes" id="UP000053447"/>
    </source>
</evidence>
<evidence type="ECO:0000259" key="3">
    <source>
        <dbReference type="Pfam" id="PF07926"/>
    </source>
</evidence>
<evidence type="ECO:0000313" key="4">
    <source>
        <dbReference type="EMBL" id="KTW28271.1"/>
    </source>
</evidence>
<feature type="coiled-coil region" evidence="1">
    <location>
        <begin position="662"/>
        <end position="869"/>
    </location>
</feature>
<dbReference type="GO" id="GO:0005643">
    <property type="term" value="C:nuclear pore"/>
    <property type="evidence" value="ECO:0007669"/>
    <property type="project" value="TreeGrafter"/>
</dbReference>
<feature type="coiled-coil region" evidence="1">
    <location>
        <begin position="1635"/>
        <end position="1666"/>
    </location>
</feature>
<dbReference type="Pfam" id="PF07926">
    <property type="entry name" value="TPR_MLP1_2"/>
    <property type="match status" value="1"/>
</dbReference>
<keyword evidence="5" id="KW-1185">Reference proteome</keyword>
<evidence type="ECO:0000256" key="1">
    <source>
        <dbReference type="SAM" id="Coils"/>
    </source>
</evidence>
<dbReference type="PANTHER" id="PTHR18898:SF2">
    <property type="entry name" value="NUCLEOPROTEIN TPR"/>
    <property type="match status" value="1"/>
</dbReference>
<dbReference type="OrthoDB" id="343070at2759"/>
<feature type="coiled-coil region" evidence="1">
    <location>
        <begin position="416"/>
        <end position="509"/>
    </location>
</feature>
<dbReference type="GeneID" id="28941208"/>
<reference evidence="5" key="1">
    <citation type="journal article" date="2016" name="Nat. Commun.">
        <title>Genome analysis of three Pneumocystis species reveals adaptation mechanisms to life exclusively in mammalian hosts.</title>
        <authorList>
            <person name="Ma L."/>
            <person name="Chen Z."/>
            <person name="Huang D.W."/>
            <person name="Kutty G."/>
            <person name="Ishihara M."/>
            <person name="Wang H."/>
            <person name="Abouelleil A."/>
            <person name="Bishop L."/>
            <person name="Davey E."/>
            <person name="Deng R."/>
            <person name="Deng X."/>
            <person name="Fan L."/>
            <person name="Fantoni G."/>
            <person name="Fitzgerald M."/>
            <person name="Gogineni E."/>
            <person name="Goldberg J.M."/>
            <person name="Handley G."/>
            <person name="Hu X."/>
            <person name="Huber C."/>
            <person name="Jiao X."/>
            <person name="Jones K."/>
            <person name="Levin J.Z."/>
            <person name="Liu Y."/>
            <person name="Macdonald P."/>
            <person name="Melnikov A."/>
            <person name="Raley C."/>
            <person name="Sassi M."/>
            <person name="Sherman B.T."/>
            <person name="Song X."/>
            <person name="Sykes S."/>
            <person name="Tran B."/>
            <person name="Walsh L."/>
            <person name="Xia Y."/>
            <person name="Yang J."/>
            <person name="Young S."/>
            <person name="Zeng Q."/>
            <person name="Zheng X."/>
            <person name="Stephens R."/>
            <person name="Nusbaum C."/>
            <person name="Birren B.W."/>
            <person name="Azadi P."/>
            <person name="Lempicki R.A."/>
            <person name="Cuomo C.A."/>
            <person name="Kovacs J.A."/>
        </authorList>
    </citation>
    <scope>NUCLEOTIDE SEQUENCE [LARGE SCALE GENOMIC DNA]</scope>
    <source>
        <strain evidence="5">RU7</strain>
    </source>
</reference>
<protein>
    <recommendedName>
        <fullName evidence="3">Nucleoprotein TPR/MLP1-2 domain-containing protein</fullName>
    </recommendedName>
</protein>
<dbReference type="GO" id="GO:0017056">
    <property type="term" value="F:structural constituent of nuclear pore"/>
    <property type="evidence" value="ECO:0007669"/>
    <property type="project" value="TreeGrafter"/>
</dbReference>
<organism evidence="4 5">
    <name type="scientific">Pneumocystis jirovecii (strain RU7)</name>
    <name type="common">Human pneumocystis pneumonia agent</name>
    <dbReference type="NCBI Taxonomy" id="1408657"/>
    <lineage>
        <taxon>Eukaryota</taxon>
        <taxon>Fungi</taxon>
        <taxon>Dikarya</taxon>
        <taxon>Ascomycota</taxon>
        <taxon>Taphrinomycotina</taxon>
        <taxon>Pneumocystomycetes</taxon>
        <taxon>Pneumocystaceae</taxon>
        <taxon>Pneumocystis</taxon>
    </lineage>
</organism>
<dbReference type="EMBL" id="LFWA01000012">
    <property type="protein sequence ID" value="KTW28271.1"/>
    <property type="molecule type" value="Genomic_DNA"/>
</dbReference>
<dbReference type="PANTHER" id="PTHR18898">
    <property type="entry name" value="NUCLEOPROTEIN TPR-RELATED"/>
    <property type="match status" value="1"/>
</dbReference>
<feature type="compositionally biased region" description="Polar residues" evidence="2">
    <location>
        <begin position="1841"/>
        <end position="1882"/>
    </location>
</feature>
<feature type="domain" description="Nucleoprotein TPR/MLP1-2" evidence="3">
    <location>
        <begin position="1042"/>
        <end position="1170"/>
    </location>
</feature>
<keyword evidence="1" id="KW-0175">Coiled coil</keyword>
<dbReference type="InterPro" id="IPR012929">
    <property type="entry name" value="Nucleoprot-TPR/MLP1-2_dom"/>
</dbReference>
<feature type="coiled-coil region" evidence="1">
    <location>
        <begin position="72"/>
        <end position="377"/>
    </location>
</feature>
<feature type="region of interest" description="Disordered" evidence="2">
    <location>
        <begin position="1780"/>
        <end position="1925"/>
    </location>
</feature>
<name>A0A0W4ZIR2_PNEJ7</name>
<comment type="caution">
    <text evidence="4">The sequence shown here is derived from an EMBL/GenBank/DDBJ whole genome shotgun (WGS) entry which is preliminary data.</text>
</comment>
<dbReference type="GO" id="GO:0006406">
    <property type="term" value="P:mRNA export from nucleus"/>
    <property type="evidence" value="ECO:0007669"/>
    <property type="project" value="TreeGrafter"/>
</dbReference>
<feature type="compositionally biased region" description="Basic and acidic residues" evidence="2">
    <location>
        <begin position="1803"/>
        <end position="1813"/>
    </location>
</feature>
<feature type="coiled-coil region" evidence="1">
    <location>
        <begin position="898"/>
        <end position="1113"/>
    </location>
</feature>
<feature type="coiled-coil region" evidence="1">
    <location>
        <begin position="1437"/>
        <end position="1591"/>
    </location>
</feature>
<dbReference type="GO" id="GO:0006606">
    <property type="term" value="P:protein import into nucleus"/>
    <property type="evidence" value="ECO:0007669"/>
    <property type="project" value="InterPro"/>
</dbReference>
<dbReference type="RefSeq" id="XP_018228833.1">
    <property type="nucleotide sequence ID" value="XM_018374953.1"/>
</dbReference>
<dbReference type="Proteomes" id="UP000053447">
    <property type="component" value="Unassembled WGS sequence"/>
</dbReference>
<accession>A0A0W4ZIR2</accession>
<feature type="compositionally biased region" description="Polar residues" evidence="2">
    <location>
        <begin position="1249"/>
        <end position="1267"/>
    </location>
</feature>
<feature type="region of interest" description="Disordered" evidence="2">
    <location>
        <begin position="1244"/>
        <end position="1267"/>
    </location>
</feature>
<feature type="coiled-coil region" evidence="1">
    <location>
        <begin position="603"/>
        <end position="630"/>
    </location>
</feature>